<dbReference type="RefSeq" id="WP_407810280.1">
    <property type="nucleotide sequence ID" value="NZ_JAIHOM010000250.1"/>
</dbReference>
<keyword evidence="11" id="KW-1185">Reference proteome</keyword>
<evidence type="ECO:0000256" key="2">
    <source>
        <dbReference type="ARBA" id="ARBA00022691"/>
    </source>
</evidence>
<comment type="cofactor">
    <cofactor evidence="8">
        <name>S-adenosyl-L-methionine</name>
        <dbReference type="ChEBI" id="CHEBI:59789"/>
    </cofactor>
    <text evidence="8">Binds 1 S-adenosyl-L-methionine per subunit.</text>
</comment>
<comment type="function">
    <text evidence="8">Catalyzes the complex heterocyclic radical-mediated conversion of 6-carboxy-5,6,7,8-tetrahydropterin (CPH4) to 7-carboxy-7-deazaguanine (CDG), a step common to the biosynthetic pathways of all 7-deazapurine-containing compounds.</text>
</comment>
<dbReference type="SFLD" id="SFLDS00029">
    <property type="entry name" value="Radical_SAM"/>
    <property type="match status" value="1"/>
</dbReference>
<name>A0ABT3LC04_9CYAN</name>
<dbReference type="EMBL" id="JAIHOM010000250">
    <property type="protein sequence ID" value="MCW6039036.1"/>
    <property type="molecule type" value="Genomic_DNA"/>
</dbReference>
<keyword evidence="7 8" id="KW-0456">Lyase</keyword>
<feature type="binding site" evidence="8">
    <location>
        <begin position="5"/>
        <end position="7"/>
    </location>
    <ligand>
        <name>substrate</name>
    </ligand>
</feature>
<feature type="binding site" evidence="8">
    <location>
        <position position="65"/>
    </location>
    <ligand>
        <name>substrate</name>
    </ligand>
</feature>
<dbReference type="PANTHER" id="PTHR42836:SF1">
    <property type="entry name" value="7-CARBOXY-7-DEAZAGUANINE SYNTHASE"/>
    <property type="match status" value="1"/>
</dbReference>
<reference evidence="10 11" key="1">
    <citation type="submission" date="2021-08" db="EMBL/GenBank/DDBJ databases">
        <title>Draft genome sequence of Spirulina subsalsa with high tolerance to salinity and hype-accumulation of phycocyanin.</title>
        <authorList>
            <person name="Pei H."/>
            <person name="Jiang L."/>
        </authorList>
    </citation>
    <scope>NUCLEOTIDE SEQUENCE [LARGE SCALE GENOMIC DNA]</scope>
    <source>
        <strain evidence="10 11">FACHB-351</strain>
    </source>
</reference>
<comment type="catalytic activity">
    <reaction evidence="8">
        <text>6-carboxy-5,6,7,8-tetrahydropterin + H(+) = 7-carboxy-7-carbaguanine + NH4(+)</text>
        <dbReference type="Rhea" id="RHEA:27974"/>
        <dbReference type="ChEBI" id="CHEBI:15378"/>
        <dbReference type="ChEBI" id="CHEBI:28938"/>
        <dbReference type="ChEBI" id="CHEBI:61032"/>
        <dbReference type="ChEBI" id="CHEBI:61036"/>
        <dbReference type="EC" id="4.3.99.3"/>
    </reaction>
</comment>
<feature type="binding site" evidence="8">
    <location>
        <position position="24"/>
    </location>
    <ligand>
        <name>[4Fe-4S] cluster</name>
        <dbReference type="ChEBI" id="CHEBI:49883"/>
        <note>4Fe-4S-S-AdoMet</note>
    </ligand>
</feature>
<dbReference type="PANTHER" id="PTHR42836">
    <property type="entry name" value="7-CARBOXY-7-DEAZAGUANINE SYNTHASE"/>
    <property type="match status" value="1"/>
</dbReference>
<protein>
    <recommendedName>
        <fullName evidence="8">7-carboxy-7-deazaguanine synthase</fullName>
        <shortName evidence="8">CDG synthase</shortName>
        <ecNumber evidence="8">4.3.99.3</ecNumber>
    </recommendedName>
    <alternativeName>
        <fullName evidence="8">Queuosine biosynthesis protein QueE</fullName>
    </alternativeName>
</protein>
<comment type="subunit">
    <text evidence="8">Homodimer.</text>
</comment>
<evidence type="ECO:0000256" key="1">
    <source>
        <dbReference type="ARBA" id="ARBA00022485"/>
    </source>
</evidence>
<feature type="binding site" evidence="8">
    <location>
        <begin position="30"/>
        <end position="32"/>
    </location>
    <ligand>
        <name>S-adenosyl-L-methionine</name>
        <dbReference type="ChEBI" id="CHEBI:59789"/>
    </ligand>
</feature>
<keyword evidence="3 8" id="KW-0479">Metal-binding</keyword>
<comment type="cofactor">
    <cofactor evidence="8">
        <name>Mg(2+)</name>
        <dbReference type="ChEBI" id="CHEBI:18420"/>
    </cofactor>
</comment>
<proteinExistence type="inferred from homology"/>
<evidence type="ECO:0000256" key="6">
    <source>
        <dbReference type="ARBA" id="ARBA00023014"/>
    </source>
</evidence>
<dbReference type="PROSITE" id="PS51918">
    <property type="entry name" value="RADICAL_SAM"/>
    <property type="match status" value="1"/>
</dbReference>
<dbReference type="Gene3D" id="3.20.20.70">
    <property type="entry name" value="Aldolase class I"/>
    <property type="match status" value="1"/>
</dbReference>
<evidence type="ECO:0000256" key="7">
    <source>
        <dbReference type="ARBA" id="ARBA00023239"/>
    </source>
</evidence>
<evidence type="ECO:0000256" key="8">
    <source>
        <dbReference type="HAMAP-Rule" id="MF_00917"/>
    </source>
</evidence>
<dbReference type="PIRSF" id="PIRSF000370">
    <property type="entry name" value="QueE"/>
    <property type="match status" value="1"/>
</dbReference>
<evidence type="ECO:0000256" key="3">
    <source>
        <dbReference type="ARBA" id="ARBA00022723"/>
    </source>
</evidence>
<comment type="caution">
    <text evidence="10">The sequence shown here is derived from an EMBL/GenBank/DDBJ whole genome shotgun (WGS) entry which is preliminary data.</text>
</comment>
<feature type="binding site" evidence="8">
    <location>
        <begin position="108"/>
        <end position="110"/>
    </location>
    <ligand>
        <name>S-adenosyl-L-methionine</name>
        <dbReference type="ChEBI" id="CHEBI:59789"/>
    </ligand>
</feature>
<evidence type="ECO:0000259" key="9">
    <source>
        <dbReference type="PROSITE" id="PS51918"/>
    </source>
</evidence>
<feature type="binding site" evidence="8">
    <location>
        <position position="67"/>
    </location>
    <ligand>
        <name>S-adenosyl-L-methionine</name>
        <dbReference type="ChEBI" id="CHEBI:59789"/>
    </ligand>
</feature>
<evidence type="ECO:0000256" key="5">
    <source>
        <dbReference type="ARBA" id="ARBA00023004"/>
    </source>
</evidence>
<keyword evidence="6 8" id="KW-0411">Iron-sulfur</keyword>
<dbReference type="EC" id="4.3.99.3" evidence="8"/>
<feature type="binding site" evidence="8">
    <location>
        <position position="28"/>
    </location>
    <ligand>
        <name>[4Fe-4S] cluster</name>
        <dbReference type="ChEBI" id="CHEBI:49883"/>
        <note>4Fe-4S-S-AdoMet</note>
    </ligand>
</feature>
<comment type="pathway">
    <text evidence="8">Purine metabolism; 7-cyano-7-deazaguanine biosynthesis.</text>
</comment>
<keyword evidence="2 8" id="KW-0949">S-adenosyl-L-methionine</keyword>
<dbReference type="HAMAP" id="MF_00917">
    <property type="entry name" value="QueE"/>
    <property type="match status" value="1"/>
</dbReference>
<gene>
    <name evidence="8" type="primary">queE</name>
    <name evidence="10" type="ORF">K4A83_22710</name>
</gene>
<evidence type="ECO:0000313" key="10">
    <source>
        <dbReference type="EMBL" id="MCW6039036.1"/>
    </source>
</evidence>
<sequence length="190" mass="21308">MFHSVQGEGTWAGSNAFFIRLGGCDVGCSWCDTKESWPLNHHPQESVQRLLEAAKEVNPSMVVITGGEPLLHDLHPLTEALHGAGLCLHLETSGAHPFSGCFDWVTFSPKRFKPPHESIYKRADELKVVVCDRADLEWAELQGAKVGEFATKYLQPEWNSPSSQKLVFDYVLTHPDWRISLQTHKFLGVL</sequence>
<keyword evidence="8" id="KW-0671">Queuosine biosynthesis</keyword>
<feature type="domain" description="Radical SAM core" evidence="9">
    <location>
        <begin position="11"/>
        <end position="190"/>
    </location>
</feature>
<accession>A0ABT3LC04</accession>
<keyword evidence="1 8" id="KW-0004">4Fe-4S</keyword>
<keyword evidence="4 8" id="KW-0460">Magnesium</keyword>
<evidence type="ECO:0000313" key="11">
    <source>
        <dbReference type="Proteomes" id="UP001526426"/>
    </source>
</evidence>
<dbReference type="InterPro" id="IPR058240">
    <property type="entry name" value="rSAM_sf"/>
</dbReference>
<dbReference type="InterPro" id="IPR024924">
    <property type="entry name" value="7-CO-7-deazaguanine_synth-like"/>
</dbReference>
<dbReference type="Pfam" id="PF04055">
    <property type="entry name" value="Radical_SAM"/>
    <property type="match status" value="1"/>
</dbReference>
<evidence type="ECO:0000256" key="4">
    <source>
        <dbReference type="ARBA" id="ARBA00022842"/>
    </source>
</evidence>
<dbReference type="Proteomes" id="UP001526426">
    <property type="component" value="Unassembled WGS sequence"/>
</dbReference>
<feature type="binding site" evidence="8">
    <location>
        <position position="33"/>
    </location>
    <ligand>
        <name>Mg(2+)</name>
        <dbReference type="ChEBI" id="CHEBI:18420"/>
    </ligand>
</feature>
<feature type="binding site" evidence="8">
    <location>
        <position position="20"/>
    </location>
    <ligand>
        <name>substrate</name>
    </ligand>
</feature>
<dbReference type="InterPro" id="IPR013785">
    <property type="entry name" value="Aldolase_TIM"/>
</dbReference>
<comment type="cofactor">
    <cofactor evidence="8">
        <name>[4Fe-4S] cluster</name>
        <dbReference type="ChEBI" id="CHEBI:49883"/>
    </cofactor>
    <text evidence="8">Binds 1 [4Fe-4S] cluster. The cluster is coordinated with 3 cysteines and an exchangeable S-adenosyl-L-methionine.</text>
</comment>
<comment type="similarity">
    <text evidence="8">Belongs to the radical SAM superfamily. 7-carboxy-7-deazaguanine synthase family.</text>
</comment>
<comment type="caution">
    <text evidence="8">Lacks conserved residue(s) required for the propagation of feature annotation.</text>
</comment>
<keyword evidence="5 8" id="KW-0408">Iron</keyword>
<dbReference type="SUPFAM" id="SSF102114">
    <property type="entry name" value="Radical SAM enzymes"/>
    <property type="match status" value="1"/>
</dbReference>
<feature type="binding site" evidence="8">
    <location>
        <position position="31"/>
    </location>
    <ligand>
        <name>[4Fe-4S] cluster</name>
        <dbReference type="ChEBI" id="CHEBI:49883"/>
        <note>4Fe-4S-S-AdoMet</note>
    </ligand>
</feature>
<dbReference type="InterPro" id="IPR007197">
    <property type="entry name" value="rSAM"/>
</dbReference>
<organism evidence="10 11">
    <name type="scientific">Spirulina subsalsa FACHB-351</name>
    <dbReference type="NCBI Taxonomy" id="234711"/>
    <lineage>
        <taxon>Bacteria</taxon>
        <taxon>Bacillati</taxon>
        <taxon>Cyanobacteriota</taxon>
        <taxon>Cyanophyceae</taxon>
        <taxon>Spirulinales</taxon>
        <taxon>Spirulinaceae</taxon>
        <taxon>Spirulina</taxon>
    </lineage>
</organism>